<dbReference type="RefSeq" id="WP_201645556.1">
    <property type="nucleotide sequence ID" value="NZ_CAJHCP010000014.1"/>
</dbReference>
<organism evidence="2 3">
    <name type="scientific">Paraburkholderia metrosideri</name>
    <dbReference type="NCBI Taxonomy" id="580937"/>
    <lineage>
        <taxon>Bacteria</taxon>
        <taxon>Pseudomonadati</taxon>
        <taxon>Pseudomonadota</taxon>
        <taxon>Betaproteobacteria</taxon>
        <taxon>Burkholderiales</taxon>
        <taxon>Burkholderiaceae</taxon>
        <taxon>Paraburkholderia</taxon>
    </lineage>
</organism>
<protein>
    <recommendedName>
        <fullName evidence="4">DUF2474 domain-containing protein</fullName>
    </recommendedName>
</protein>
<feature type="transmembrane region" description="Helical" evidence="1">
    <location>
        <begin position="21"/>
        <end position="46"/>
    </location>
</feature>
<dbReference type="EMBL" id="CAJHCP010000014">
    <property type="protein sequence ID" value="CAD6555311.1"/>
    <property type="molecule type" value="Genomic_DNA"/>
</dbReference>
<evidence type="ECO:0000313" key="2">
    <source>
        <dbReference type="EMBL" id="CAD6555311.1"/>
    </source>
</evidence>
<evidence type="ECO:0000256" key="1">
    <source>
        <dbReference type="SAM" id="Phobius"/>
    </source>
</evidence>
<dbReference type="Pfam" id="PF10617">
    <property type="entry name" value="DUF2474"/>
    <property type="match status" value="1"/>
</dbReference>
<gene>
    <name evidence="2" type="ORF">LMG28140_05655</name>
</gene>
<keyword evidence="3" id="KW-1185">Reference proteome</keyword>
<keyword evidence="1" id="KW-1133">Transmembrane helix</keyword>
<dbReference type="Proteomes" id="UP000598032">
    <property type="component" value="Unassembled WGS sequence"/>
</dbReference>
<sequence length="54" mass="6093">MEQTVLTDHASANRSPLWKRIAWLFAIWLASVSTVLIVVEIIRFLMSAAGLKTH</sequence>
<keyword evidence="1" id="KW-0812">Transmembrane</keyword>
<evidence type="ECO:0000313" key="3">
    <source>
        <dbReference type="Proteomes" id="UP000598032"/>
    </source>
</evidence>
<name>A0ABN7IAP4_9BURK</name>
<comment type="caution">
    <text evidence="2">The sequence shown here is derived from an EMBL/GenBank/DDBJ whole genome shotgun (WGS) entry which is preliminary data.</text>
</comment>
<accession>A0ABN7IAP4</accession>
<proteinExistence type="predicted"/>
<evidence type="ECO:0008006" key="4">
    <source>
        <dbReference type="Google" id="ProtNLM"/>
    </source>
</evidence>
<dbReference type="InterPro" id="IPR018895">
    <property type="entry name" value="DUF2474"/>
</dbReference>
<keyword evidence="1" id="KW-0472">Membrane</keyword>
<reference evidence="2 3" key="1">
    <citation type="submission" date="2020-10" db="EMBL/GenBank/DDBJ databases">
        <authorList>
            <person name="Peeters C."/>
        </authorList>
    </citation>
    <scope>NUCLEOTIDE SEQUENCE [LARGE SCALE GENOMIC DNA]</scope>
    <source>
        <strain evidence="2 3">LMG 28140</strain>
    </source>
</reference>